<dbReference type="KEGG" id="salm:D0Y50_03640"/>
<proteinExistence type="predicted"/>
<name>A0A346NJ37_9ALTE</name>
<gene>
    <name evidence="1" type="ORF">D0Y50_03640</name>
</gene>
<protein>
    <recommendedName>
        <fullName evidence="3">Tyrosine specific protein phosphatases domain-containing protein</fullName>
    </recommendedName>
</protein>
<dbReference type="InterPro" id="IPR029021">
    <property type="entry name" value="Prot-tyrosine_phosphatase-like"/>
</dbReference>
<dbReference type="AlphaFoldDB" id="A0A346NJ37"/>
<evidence type="ECO:0000313" key="1">
    <source>
        <dbReference type="EMBL" id="AXR05544.1"/>
    </source>
</evidence>
<keyword evidence="2" id="KW-1185">Reference proteome</keyword>
<dbReference type="EMBL" id="CP031769">
    <property type="protein sequence ID" value="AXR05544.1"/>
    <property type="molecule type" value="Genomic_DNA"/>
</dbReference>
<reference evidence="1 2" key="1">
    <citation type="submission" date="2018-08" db="EMBL/GenBank/DDBJ databases">
        <title>Salinimonas sediminis sp. nov., a piezophilic bacterium isolated from a deep-sea sediment sample from the New Britain Trench.</title>
        <authorList>
            <person name="Cao J."/>
        </authorList>
    </citation>
    <scope>NUCLEOTIDE SEQUENCE [LARGE SCALE GENOMIC DNA]</scope>
    <source>
        <strain evidence="1 2">N102</strain>
    </source>
</reference>
<sequence>MSQPDSVSPLVTDLRWFKTSVGRICLGSRPSISAIEQLQAVPVTHVFTLQTSAEDPAELGHSVEQNHLNWRWMPFDNIRNSSQSDVAMLQQYLYETGQTLSQGGSIYLHCDTSMQRCQLFFYALCHHLRMPSASAYSVLHSLTENGPNSLSRKDLAWAADLGTSVRYQF</sequence>
<dbReference type="OrthoDB" id="6334699at2"/>
<dbReference type="Proteomes" id="UP000262073">
    <property type="component" value="Chromosome"/>
</dbReference>
<evidence type="ECO:0000313" key="2">
    <source>
        <dbReference type="Proteomes" id="UP000262073"/>
    </source>
</evidence>
<dbReference type="RefSeq" id="WP_117315550.1">
    <property type="nucleotide sequence ID" value="NZ_CP031769.1"/>
</dbReference>
<accession>A0A346NJ37</accession>
<organism evidence="1 2">
    <name type="scientific">Salinimonas sediminis</name>
    <dbReference type="NCBI Taxonomy" id="2303538"/>
    <lineage>
        <taxon>Bacteria</taxon>
        <taxon>Pseudomonadati</taxon>
        <taxon>Pseudomonadota</taxon>
        <taxon>Gammaproteobacteria</taxon>
        <taxon>Alteromonadales</taxon>
        <taxon>Alteromonadaceae</taxon>
        <taxon>Alteromonas/Salinimonas group</taxon>
        <taxon>Salinimonas</taxon>
    </lineage>
</organism>
<dbReference type="SUPFAM" id="SSF52799">
    <property type="entry name" value="(Phosphotyrosine protein) phosphatases II"/>
    <property type="match status" value="1"/>
</dbReference>
<dbReference type="Gene3D" id="3.90.190.10">
    <property type="entry name" value="Protein tyrosine phosphatase superfamily"/>
    <property type="match status" value="1"/>
</dbReference>
<evidence type="ECO:0008006" key="3">
    <source>
        <dbReference type="Google" id="ProtNLM"/>
    </source>
</evidence>